<name>A0ABR8C3G7_APHFL</name>
<accession>A0ABR8C3G7</accession>
<dbReference type="Proteomes" id="UP000606721">
    <property type="component" value="Unassembled WGS sequence"/>
</dbReference>
<sequence length="55" mass="6322">MEKFSKSYLIELALDDFLLASSRVHRIYLDELEYSINAPISLKLLKLIVTLAQPV</sequence>
<proteinExistence type="predicted"/>
<dbReference type="RefSeq" id="WP_190383909.1">
    <property type="nucleotide sequence ID" value="NZ_JACJQT010000058.1"/>
</dbReference>
<dbReference type="InterPro" id="IPR022573">
    <property type="entry name" value="DUF2887"/>
</dbReference>
<protein>
    <submittedName>
        <fullName evidence="1">DUF2887 domain-containing protein</fullName>
    </submittedName>
</protein>
<evidence type="ECO:0000313" key="2">
    <source>
        <dbReference type="Proteomes" id="UP000606721"/>
    </source>
</evidence>
<dbReference type="EMBL" id="JACJQT010000058">
    <property type="protein sequence ID" value="MBD2280309.1"/>
    <property type="molecule type" value="Genomic_DNA"/>
</dbReference>
<dbReference type="Pfam" id="PF11103">
    <property type="entry name" value="DUF2887"/>
    <property type="match status" value="1"/>
</dbReference>
<organism evidence="1 2">
    <name type="scientific">Aphanizomenon flos-aquae FACHB-1040</name>
    <dbReference type="NCBI Taxonomy" id="2692887"/>
    <lineage>
        <taxon>Bacteria</taxon>
        <taxon>Bacillati</taxon>
        <taxon>Cyanobacteriota</taxon>
        <taxon>Cyanophyceae</taxon>
        <taxon>Nostocales</taxon>
        <taxon>Aphanizomenonaceae</taxon>
        <taxon>Aphanizomenon</taxon>
    </lineage>
</organism>
<reference evidence="1 2" key="1">
    <citation type="journal article" date="2020" name="ISME J.">
        <title>Comparative genomics reveals insights into cyanobacterial evolution and habitat adaptation.</title>
        <authorList>
            <person name="Chen M.Y."/>
            <person name="Teng W.K."/>
            <person name="Zhao L."/>
            <person name="Hu C.X."/>
            <person name="Zhou Y.K."/>
            <person name="Han B.P."/>
            <person name="Song L.R."/>
            <person name="Shu W.S."/>
        </authorList>
    </citation>
    <scope>NUCLEOTIDE SEQUENCE [LARGE SCALE GENOMIC DNA]</scope>
    <source>
        <strain evidence="1 2">FACHB-1040</strain>
    </source>
</reference>
<evidence type="ECO:0000313" key="1">
    <source>
        <dbReference type="EMBL" id="MBD2280309.1"/>
    </source>
</evidence>
<keyword evidence="2" id="KW-1185">Reference proteome</keyword>
<comment type="caution">
    <text evidence="1">The sequence shown here is derived from an EMBL/GenBank/DDBJ whole genome shotgun (WGS) entry which is preliminary data.</text>
</comment>
<gene>
    <name evidence="1" type="ORF">H6F99_19160</name>
</gene>